<feature type="domain" description="N-acetyltransferase" evidence="3">
    <location>
        <begin position="9"/>
        <end position="176"/>
    </location>
</feature>
<dbReference type="SUPFAM" id="SSF55729">
    <property type="entry name" value="Acyl-CoA N-acyltransferases (Nat)"/>
    <property type="match status" value="1"/>
</dbReference>
<dbReference type="InterPro" id="IPR016181">
    <property type="entry name" value="Acyl_CoA_acyltransferase"/>
</dbReference>
<dbReference type="InterPro" id="IPR050832">
    <property type="entry name" value="Bact_Acetyltransf"/>
</dbReference>
<dbReference type="PROSITE" id="PS51186">
    <property type="entry name" value="GNAT"/>
    <property type="match status" value="1"/>
</dbReference>
<dbReference type="Proteomes" id="UP000093757">
    <property type="component" value="Unassembled WGS sequence"/>
</dbReference>
<dbReference type="PANTHER" id="PTHR43877:SF1">
    <property type="entry name" value="ACETYLTRANSFERASE"/>
    <property type="match status" value="1"/>
</dbReference>
<reference evidence="4 5" key="1">
    <citation type="submission" date="2016-06" db="EMBL/GenBank/DDBJ databases">
        <authorList>
            <person name="Kjaerup R.B."/>
            <person name="Dalgaard T.S."/>
            <person name="Juul-Madsen H.R."/>
        </authorList>
    </citation>
    <scope>NUCLEOTIDE SEQUENCE [LARGE SCALE GENOMIC DNA]</scope>
    <source>
        <strain evidence="4 5">1245752.6</strain>
    </source>
</reference>
<protein>
    <submittedName>
        <fullName evidence="4">Acetyltransferase</fullName>
    </submittedName>
</protein>
<dbReference type="EMBL" id="MAEM01000425">
    <property type="protein sequence ID" value="OBR99734.1"/>
    <property type="molecule type" value="Genomic_DNA"/>
</dbReference>
<evidence type="ECO:0000256" key="2">
    <source>
        <dbReference type="ARBA" id="ARBA00023315"/>
    </source>
</evidence>
<proteinExistence type="predicted"/>
<name>A0A1A6BBP0_MYCGO</name>
<comment type="caution">
    <text evidence="4">The sequence shown here is derived from an EMBL/GenBank/DDBJ whole genome shotgun (WGS) entry which is preliminary data.</text>
</comment>
<evidence type="ECO:0000256" key="1">
    <source>
        <dbReference type="ARBA" id="ARBA00022679"/>
    </source>
</evidence>
<accession>A0A1A6BBP0</accession>
<dbReference type="RefSeq" id="WP_065135945.1">
    <property type="nucleotide sequence ID" value="NZ_MAEM01000425.1"/>
</dbReference>
<dbReference type="CDD" id="cd04301">
    <property type="entry name" value="NAT_SF"/>
    <property type="match status" value="1"/>
</dbReference>
<sequence>MTDSGSVGLKVRDAVPADASQVADVHVRSWRSAYRGLIDQDYLDSLTPESWTHRYQFGRMGLRVPTTLVAVADGTICGFASVGLCRDDDLADHGELVAIYVDPRYVNTGVGRLLVGAARERLADRGFAAATLWVLRDNDRARRFYERDGWHPDGARRTRSYGGRPTEEVRYRRTLG</sequence>
<dbReference type="PANTHER" id="PTHR43877">
    <property type="entry name" value="AMINOALKYLPHOSPHONATE N-ACETYLTRANSFERASE-RELATED-RELATED"/>
    <property type="match status" value="1"/>
</dbReference>
<dbReference type="GO" id="GO:0016747">
    <property type="term" value="F:acyltransferase activity, transferring groups other than amino-acyl groups"/>
    <property type="evidence" value="ECO:0007669"/>
    <property type="project" value="InterPro"/>
</dbReference>
<keyword evidence="1 4" id="KW-0808">Transferase</keyword>
<gene>
    <name evidence="4" type="ORF">A9W98_28980</name>
</gene>
<dbReference type="OrthoDB" id="5243635at2"/>
<evidence type="ECO:0000313" key="5">
    <source>
        <dbReference type="Proteomes" id="UP000093757"/>
    </source>
</evidence>
<dbReference type="Pfam" id="PF00583">
    <property type="entry name" value="Acetyltransf_1"/>
    <property type="match status" value="1"/>
</dbReference>
<dbReference type="AlphaFoldDB" id="A0A1A6BBP0"/>
<evidence type="ECO:0000259" key="3">
    <source>
        <dbReference type="PROSITE" id="PS51186"/>
    </source>
</evidence>
<organism evidence="4 5">
    <name type="scientific">Mycobacterium gordonae</name>
    <dbReference type="NCBI Taxonomy" id="1778"/>
    <lineage>
        <taxon>Bacteria</taxon>
        <taxon>Bacillati</taxon>
        <taxon>Actinomycetota</taxon>
        <taxon>Actinomycetes</taxon>
        <taxon>Mycobacteriales</taxon>
        <taxon>Mycobacteriaceae</taxon>
        <taxon>Mycobacterium</taxon>
    </lineage>
</organism>
<keyword evidence="2" id="KW-0012">Acyltransferase</keyword>
<evidence type="ECO:0000313" key="4">
    <source>
        <dbReference type="EMBL" id="OBR99734.1"/>
    </source>
</evidence>
<dbReference type="InterPro" id="IPR000182">
    <property type="entry name" value="GNAT_dom"/>
</dbReference>
<dbReference type="Gene3D" id="3.40.630.30">
    <property type="match status" value="1"/>
</dbReference>